<dbReference type="EMBL" id="JAXCEH010000033">
    <property type="protein sequence ID" value="MFA1558656.1"/>
    <property type="molecule type" value="Genomic_DNA"/>
</dbReference>
<evidence type="ECO:0000259" key="6">
    <source>
        <dbReference type="PROSITE" id="PS50110"/>
    </source>
</evidence>
<comment type="caution">
    <text evidence="7">The sequence shown here is derived from an EMBL/GenBank/DDBJ whole genome shotgun (WGS) entry which is preliminary data.</text>
</comment>
<accession>A0ABV4R6U4</accession>
<dbReference type="Pfam" id="PF00196">
    <property type="entry name" value="GerE"/>
    <property type="match status" value="1"/>
</dbReference>
<keyword evidence="2" id="KW-0238">DNA-binding</keyword>
<comment type="caution">
    <text evidence="4">Lacks conserved residue(s) required for the propagation of feature annotation.</text>
</comment>
<dbReference type="PRINTS" id="PR00038">
    <property type="entry name" value="HTHLUXR"/>
</dbReference>
<protein>
    <submittedName>
        <fullName evidence="7">Response regulator transcription factor</fullName>
    </submittedName>
</protein>
<keyword evidence="3" id="KW-0804">Transcription</keyword>
<dbReference type="Gene3D" id="3.40.50.2300">
    <property type="match status" value="1"/>
</dbReference>
<dbReference type="InterPro" id="IPR001789">
    <property type="entry name" value="Sig_transdc_resp-reg_receiver"/>
</dbReference>
<name>A0ABV4R6U4_9ACTN</name>
<dbReference type="InterPro" id="IPR016032">
    <property type="entry name" value="Sig_transdc_resp-reg_C-effctor"/>
</dbReference>
<proteinExistence type="predicted"/>
<dbReference type="SMART" id="SM00421">
    <property type="entry name" value="HTH_LUXR"/>
    <property type="match status" value="1"/>
</dbReference>
<reference evidence="7 8" key="1">
    <citation type="submission" date="2023-11" db="EMBL/GenBank/DDBJ databases">
        <title>Actinomadura monticuli sp. nov., isolated from volcanic ash.</title>
        <authorList>
            <person name="Lee S.D."/>
            <person name="Yang H."/>
            <person name="Kim I.S."/>
        </authorList>
    </citation>
    <scope>NUCLEOTIDE SEQUENCE [LARGE SCALE GENOMIC DNA]</scope>
    <source>
        <strain evidence="7 8">DSM 45346</strain>
    </source>
</reference>
<evidence type="ECO:0000313" key="8">
    <source>
        <dbReference type="Proteomes" id="UP001569904"/>
    </source>
</evidence>
<evidence type="ECO:0000256" key="2">
    <source>
        <dbReference type="ARBA" id="ARBA00023125"/>
    </source>
</evidence>
<dbReference type="Proteomes" id="UP001569904">
    <property type="component" value="Unassembled WGS sequence"/>
</dbReference>
<evidence type="ECO:0000259" key="5">
    <source>
        <dbReference type="PROSITE" id="PS50043"/>
    </source>
</evidence>
<gene>
    <name evidence="7" type="ORF">SM436_33610</name>
</gene>
<feature type="domain" description="HTH luxR-type" evidence="5">
    <location>
        <begin position="102"/>
        <end position="167"/>
    </location>
</feature>
<keyword evidence="8" id="KW-1185">Reference proteome</keyword>
<sequence length="219" mass="23134">MLAILAVASAVWVLGELARGGVPGTHGIRTVVLTTFDMDEYVDEALTLGAGGFLLKSSSYEELLIAVRAAAGGDGALSPSVARRVIGGYVAHRRSQRVDAADSGRLCELTPRERDVLRLIGQGLSNSEIAAGLVLSEHAVHNPCSRIPAKLGLRSRGQAVAFTRRVSLYPYGGQGTSGEEGDQLWRCHAGVPRRRAGTVVRLQAASDRILLVAFGTGLH</sequence>
<dbReference type="InterPro" id="IPR000792">
    <property type="entry name" value="Tscrpt_reg_LuxR_C"/>
</dbReference>
<evidence type="ECO:0000256" key="4">
    <source>
        <dbReference type="PROSITE-ProRule" id="PRU00169"/>
    </source>
</evidence>
<organism evidence="7 8">
    <name type="scientific">Actinomadura chokoriensis</name>
    <dbReference type="NCBI Taxonomy" id="454156"/>
    <lineage>
        <taxon>Bacteria</taxon>
        <taxon>Bacillati</taxon>
        <taxon>Actinomycetota</taxon>
        <taxon>Actinomycetes</taxon>
        <taxon>Streptosporangiales</taxon>
        <taxon>Thermomonosporaceae</taxon>
        <taxon>Actinomadura</taxon>
    </lineage>
</organism>
<dbReference type="InterPro" id="IPR011006">
    <property type="entry name" value="CheY-like_superfamily"/>
</dbReference>
<evidence type="ECO:0000256" key="1">
    <source>
        <dbReference type="ARBA" id="ARBA00023015"/>
    </source>
</evidence>
<dbReference type="SUPFAM" id="SSF52172">
    <property type="entry name" value="CheY-like"/>
    <property type="match status" value="1"/>
</dbReference>
<dbReference type="PROSITE" id="PS50043">
    <property type="entry name" value="HTH_LUXR_2"/>
    <property type="match status" value="1"/>
</dbReference>
<dbReference type="CDD" id="cd06170">
    <property type="entry name" value="LuxR_C_like"/>
    <property type="match status" value="1"/>
</dbReference>
<keyword evidence="1" id="KW-0805">Transcription regulation</keyword>
<dbReference type="PROSITE" id="PS50110">
    <property type="entry name" value="RESPONSE_REGULATORY"/>
    <property type="match status" value="1"/>
</dbReference>
<dbReference type="SUPFAM" id="SSF46894">
    <property type="entry name" value="C-terminal effector domain of the bipartite response regulators"/>
    <property type="match status" value="1"/>
</dbReference>
<dbReference type="PANTHER" id="PTHR43214:SF24">
    <property type="entry name" value="TRANSCRIPTIONAL REGULATORY PROTEIN NARL-RELATED"/>
    <property type="match status" value="1"/>
</dbReference>
<evidence type="ECO:0000256" key="3">
    <source>
        <dbReference type="ARBA" id="ARBA00023163"/>
    </source>
</evidence>
<feature type="domain" description="Response regulatory" evidence="6">
    <location>
        <begin position="1"/>
        <end position="71"/>
    </location>
</feature>
<dbReference type="InterPro" id="IPR039420">
    <property type="entry name" value="WalR-like"/>
</dbReference>
<dbReference type="PANTHER" id="PTHR43214">
    <property type="entry name" value="TWO-COMPONENT RESPONSE REGULATOR"/>
    <property type="match status" value="1"/>
</dbReference>
<evidence type="ECO:0000313" key="7">
    <source>
        <dbReference type="EMBL" id="MFA1558656.1"/>
    </source>
</evidence>